<proteinExistence type="predicted"/>
<dbReference type="AlphaFoldDB" id="A0A2P2PY61"/>
<organism evidence="1">
    <name type="scientific">Rhizophora mucronata</name>
    <name type="common">Asiatic mangrove</name>
    <dbReference type="NCBI Taxonomy" id="61149"/>
    <lineage>
        <taxon>Eukaryota</taxon>
        <taxon>Viridiplantae</taxon>
        <taxon>Streptophyta</taxon>
        <taxon>Embryophyta</taxon>
        <taxon>Tracheophyta</taxon>
        <taxon>Spermatophyta</taxon>
        <taxon>Magnoliopsida</taxon>
        <taxon>eudicotyledons</taxon>
        <taxon>Gunneridae</taxon>
        <taxon>Pentapetalae</taxon>
        <taxon>rosids</taxon>
        <taxon>fabids</taxon>
        <taxon>Malpighiales</taxon>
        <taxon>Rhizophoraceae</taxon>
        <taxon>Rhizophora</taxon>
    </lineage>
</organism>
<protein>
    <submittedName>
        <fullName evidence="1">Uncharacterized protein</fullName>
    </submittedName>
</protein>
<accession>A0A2P2PY61</accession>
<sequence>MLISQRIGSFFLLFLDPWISRLLTG</sequence>
<name>A0A2P2PY61_RHIMU</name>
<evidence type="ECO:0000313" key="1">
    <source>
        <dbReference type="EMBL" id="MBX59635.1"/>
    </source>
</evidence>
<dbReference type="EMBL" id="GGEC01079151">
    <property type="protein sequence ID" value="MBX59635.1"/>
    <property type="molecule type" value="Transcribed_RNA"/>
</dbReference>
<reference evidence="1" key="1">
    <citation type="submission" date="2018-02" db="EMBL/GenBank/DDBJ databases">
        <title>Rhizophora mucronata_Transcriptome.</title>
        <authorList>
            <person name="Meera S.P."/>
            <person name="Sreeshan A."/>
            <person name="Augustine A."/>
        </authorList>
    </citation>
    <scope>NUCLEOTIDE SEQUENCE</scope>
    <source>
        <tissue evidence="1">Leaf</tissue>
    </source>
</reference>